<dbReference type="InterPro" id="IPR012337">
    <property type="entry name" value="RNaseH-like_sf"/>
</dbReference>
<dbReference type="InterPro" id="IPR036397">
    <property type="entry name" value="RNaseH_sf"/>
</dbReference>
<comment type="caution">
    <text evidence="1">The sequence shown here is derived from an EMBL/GenBank/DDBJ whole genome shotgun (WGS) entry which is preliminary data.</text>
</comment>
<dbReference type="SUPFAM" id="SSF53098">
    <property type="entry name" value="Ribonuclease H-like"/>
    <property type="match status" value="1"/>
</dbReference>
<dbReference type="EMBL" id="JABFTP020000005">
    <property type="protein sequence ID" value="KAL3267601.1"/>
    <property type="molecule type" value="Genomic_DNA"/>
</dbReference>
<dbReference type="Proteomes" id="UP001516400">
    <property type="component" value="Unassembled WGS sequence"/>
</dbReference>
<protein>
    <recommendedName>
        <fullName evidence="3">RNase H type-1 domain-containing protein</fullName>
    </recommendedName>
</protein>
<organism evidence="1 2">
    <name type="scientific">Cryptolaemus montrouzieri</name>
    <dbReference type="NCBI Taxonomy" id="559131"/>
    <lineage>
        <taxon>Eukaryota</taxon>
        <taxon>Metazoa</taxon>
        <taxon>Ecdysozoa</taxon>
        <taxon>Arthropoda</taxon>
        <taxon>Hexapoda</taxon>
        <taxon>Insecta</taxon>
        <taxon>Pterygota</taxon>
        <taxon>Neoptera</taxon>
        <taxon>Endopterygota</taxon>
        <taxon>Coleoptera</taxon>
        <taxon>Polyphaga</taxon>
        <taxon>Cucujiformia</taxon>
        <taxon>Coccinelloidea</taxon>
        <taxon>Coccinellidae</taxon>
        <taxon>Scymninae</taxon>
        <taxon>Scymnini</taxon>
        <taxon>Cryptolaemus</taxon>
    </lineage>
</organism>
<evidence type="ECO:0000313" key="1">
    <source>
        <dbReference type="EMBL" id="KAL3267601.1"/>
    </source>
</evidence>
<keyword evidence="2" id="KW-1185">Reference proteome</keyword>
<proteinExistence type="predicted"/>
<name>A0ABD2MMG7_9CUCU</name>
<gene>
    <name evidence="1" type="ORF">HHI36_024016</name>
</gene>
<sequence>MNYSTTFRQHYKDKYEGLNQVYTDASKKGSEGPVGIGICALEIGWTLSEKLPSYISTCIAEIIAIWRVIKYVKEKKDISKAIIITETQNQDWRELQIGELGQIMIIIL</sequence>
<accession>A0ABD2MMG7</accession>
<evidence type="ECO:0008006" key="3">
    <source>
        <dbReference type="Google" id="ProtNLM"/>
    </source>
</evidence>
<evidence type="ECO:0000313" key="2">
    <source>
        <dbReference type="Proteomes" id="UP001516400"/>
    </source>
</evidence>
<dbReference type="AlphaFoldDB" id="A0ABD2MMG7"/>
<reference evidence="1 2" key="1">
    <citation type="journal article" date="2021" name="BMC Biol.">
        <title>Horizontally acquired antibacterial genes associated with adaptive radiation of ladybird beetles.</title>
        <authorList>
            <person name="Li H.S."/>
            <person name="Tang X.F."/>
            <person name="Huang Y.H."/>
            <person name="Xu Z.Y."/>
            <person name="Chen M.L."/>
            <person name="Du X.Y."/>
            <person name="Qiu B.Y."/>
            <person name="Chen P.T."/>
            <person name="Zhang W."/>
            <person name="Slipinski A."/>
            <person name="Escalona H.E."/>
            <person name="Waterhouse R.M."/>
            <person name="Zwick A."/>
            <person name="Pang H."/>
        </authorList>
    </citation>
    <scope>NUCLEOTIDE SEQUENCE [LARGE SCALE GENOMIC DNA]</scope>
    <source>
        <strain evidence="1">SYSU2018</strain>
    </source>
</reference>
<dbReference type="Gene3D" id="3.30.420.10">
    <property type="entry name" value="Ribonuclease H-like superfamily/Ribonuclease H"/>
    <property type="match status" value="1"/>
</dbReference>